<proteinExistence type="predicted"/>
<dbReference type="Proteomes" id="UP000290288">
    <property type="component" value="Unassembled WGS sequence"/>
</dbReference>
<name>A0A4Q2DVE1_9AGAR</name>
<feature type="transmembrane region" description="Helical" evidence="1">
    <location>
        <begin position="12"/>
        <end position="35"/>
    </location>
</feature>
<evidence type="ECO:0000313" key="3">
    <source>
        <dbReference type="Proteomes" id="UP000290288"/>
    </source>
</evidence>
<evidence type="ECO:0000256" key="1">
    <source>
        <dbReference type="SAM" id="Phobius"/>
    </source>
</evidence>
<reference evidence="2 3" key="1">
    <citation type="submission" date="2019-01" db="EMBL/GenBank/DDBJ databases">
        <title>Draft genome sequence of Psathyrella aberdarensis IHI B618.</title>
        <authorList>
            <person name="Buettner E."/>
            <person name="Kellner H."/>
        </authorList>
    </citation>
    <scope>NUCLEOTIDE SEQUENCE [LARGE SCALE GENOMIC DNA]</scope>
    <source>
        <strain evidence="2 3">IHI B618</strain>
    </source>
</reference>
<keyword evidence="3" id="KW-1185">Reference proteome</keyword>
<dbReference type="AlphaFoldDB" id="A0A4Q2DVE1"/>
<keyword evidence="1" id="KW-0812">Transmembrane</keyword>
<keyword evidence="1" id="KW-1133">Transmembrane helix</keyword>
<keyword evidence="1" id="KW-0472">Membrane</keyword>
<gene>
    <name evidence="2" type="ORF">EST38_g2510</name>
</gene>
<comment type="caution">
    <text evidence="2">The sequence shown here is derived from an EMBL/GenBank/DDBJ whole genome shotgun (WGS) entry which is preliminary data.</text>
</comment>
<dbReference type="EMBL" id="SDEE01000044">
    <property type="protein sequence ID" value="RXW23342.1"/>
    <property type="molecule type" value="Genomic_DNA"/>
</dbReference>
<sequence>MSQLKGVRHPLVSALLSGIVWGIGFIMTIFAFYHFSGLRGAVTKVLGTLEEVRPAGEAAFSFLKVAGKGYSFASNLVDKGVNAITPTKDAGEEVRKVTGRTLADFFTGKALPNQT</sequence>
<accession>A0A4Q2DVE1</accession>
<evidence type="ECO:0000313" key="2">
    <source>
        <dbReference type="EMBL" id="RXW23342.1"/>
    </source>
</evidence>
<protein>
    <submittedName>
        <fullName evidence="2">Uncharacterized protein</fullName>
    </submittedName>
</protein>
<organism evidence="2 3">
    <name type="scientific">Candolleomyces aberdarensis</name>
    <dbReference type="NCBI Taxonomy" id="2316362"/>
    <lineage>
        <taxon>Eukaryota</taxon>
        <taxon>Fungi</taxon>
        <taxon>Dikarya</taxon>
        <taxon>Basidiomycota</taxon>
        <taxon>Agaricomycotina</taxon>
        <taxon>Agaricomycetes</taxon>
        <taxon>Agaricomycetidae</taxon>
        <taxon>Agaricales</taxon>
        <taxon>Agaricineae</taxon>
        <taxon>Psathyrellaceae</taxon>
        <taxon>Candolleomyces</taxon>
    </lineage>
</organism>